<dbReference type="EMBL" id="NVQC01000022">
    <property type="protein sequence ID" value="PTL35854.1"/>
    <property type="molecule type" value="Genomic_DNA"/>
</dbReference>
<reference evidence="1 2" key="1">
    <citation type="submission" date="2017-09" db="EMBL/GenBank/DDBJ databases">
        <title>Bloom of a denitrifying methanotroph, Candidatus Methylomirabilis limnetica, in a deep stratified lake.</title>
        <authorList>
            <person name="Graf J.S."/>
            <person name="Marchant H.K."/>
            <person name="Tienken D."/>
            <person name="Hach P.F."/>
            <person name="Brand A."/>
            <person name="Schubert C.J."/>
            <person name="Kuypers M.M."/>
            <person name="Milucka J."/>
        </authorList>
    </citation>
    <scope>NUCLEOTIDE SEQUENCE [LARGE SCALE GENOMIC DNA]</scope>
    <source>
        <strain evidence="1 2">Zug</strain>
    </source>
</reference>
<sequence>MGRQQSCVQDSYVREQPIAALDGDICQDPAGRWTIRPYQSGDEVRIFDLFQRVFGVARSLDHWRWKFQANPVGRYFMRLAETPAGEVVGQYVGLPARATYGGQTRIFTQIIDVAVDPRFRRGLKRPGLFGTLADAYINEYLVSGQVPIGYGFPTPEALRIGQRVAGYVPLHPVMCLVLDLNGQDGTRPSWRTRRLRVDAIDRFGDEADRLWAQIGPGLGVATVRDSRYLNWRYADCPDVRYTLLAARRWFDADLAGVAILRLGVRDQPIACLVDWLVPPGDATTADLLLHHCERRSREAGMTQLQAWFPATAWPHRLLSERGYRLEPTLYHLVALTKVPDVSLEWVNRHWYYTMGDSDIY</sequence>
<dbReference type="SUPFAM" id="SSF55729">
    <property type="entry name" value="Acyl-CoA N-acyltransferases (Nat)"/>
    <property type="match status" value="1"/>
</dbReference>
<dbReference type="Pfam" id="PF13527">
    <property type="entry name" value="Acetyltransf_9"/>
    <property type="match status" value="1"/>
</dbReference>
<evidence type="ECO:0000313" key="1">
    <source>
        <dbReference type="EMBL" id="PTL35854.1"/>
    </source>
</evidence>
<dbReference type="AlphaFoldDB" id="A0A2T4TXJ7"/>
<proteinExistence type="predicted"/>
<accession>A0A2T4TXJ7</accession>
<gene>
    <name evidence="1" type="ORF">CLG94_08875</name>
</gene>
<organism evidence="1 2">
    <name type="scientific">Candidatus Methylomirabilis limnetica</name>
    <dbReference type="NCBI Taxonomy" id="2033718"/>
    <lineage>
        <taxon>Bacteria</taxon>
        <taxon>Candidatus Methylomirabilota</taxon>
        <taxon>Candidatus Methylomirabilia</taxon>
        <taxon>Candidatus Methylomirabilales</taxon>
        <taxon>Candidatus Methylomirabilaceae</taxon>
        <taxon>Candidatus Methylomirabilis</taxon>
    </lineage>
</organism>
<dbReference type="Proteomes" id="UP000241436">
    <property type="component" value="Unassembled WGS sequence"/>
</dbReference>
<reference evidence="2" key="2">
    <citation type="journal article" date="2018" name="Environ. Microbiol.">
        <title>Bloom of a denitrifying methanotroph, 'Candidatus Methylomirabilis limnetica', in a deep stratified lake.</title>
        <authorList>
            <person name="Graf J.S."/>
            <person name="Mayr M.J."/>
            <person name="Marchant H.K."/>
            <person name="Tienken D."/>
            <person name="Hach P.F."/>
            <person name="Brand A."/>
            <person name="Schubert C.J."/>
            <person name="Kuypers M.M."/>
            <person name="Milucka J."/>
        </authorList>
    </citation>
    <scope>NUCLEOTIDE SEQUENCE [LARGE SCALE GENOMIC DNA]</scope>
    <source>
        <strain evidence="2">Zug</strain>
    </source>
</reference>
<dbReference type="InterPro" id="IPR016181">
    <property type="entry name" value="Acyl_CoA_acyltransferase"/>
</dbReference>
<name>A0A2T4TXJ7_9BACT</name>
<evidence type="ECO:0000313" key="2">
    <source>
        <dbReference type="Proteomes" id="UP000241436"/>
    </source>
</evidence>
<dbReference type="Gene3D" id="3.40.630.30">
    <property type="match status" value="1"/>
</dbReference>
<keyword evidence="2" id="KW-1185">Reference proteome</keyword>
<comment type="caution">
    <text evidence="1">The sequence shown here is derived from an EMBL/GenBank/DDBJ whole genome shotgun (WGS) entry which is preliminary data.</text>
</comment>
<protein>
    <submittedName>
        <fullName evidence="1">Uncharacterized protein</fullName>
    </submittedName>
</protein>